<dbReference type="Pfam" id="PF03033">
    <property type="entry name" value="Glyco_transf_28"/>
    <property type="match status" value="1"/>
</dbReference>
<dbReference type="HAMAP" id="MF_00033">
    <property type="entry name" value="MurG"/>
    <property type="match status" value="1"/>
</dbReference>
<dbReference type="PANTHER" id="PTHR21015">
    <property type="entry name" value="UDP-N-ACETYLGLUCOSAMINE--N-ACETYLMURAMYL-(PENTAPEPTIDE) PYROPHOSPHORYL-UNDECAPRENOL N-ACETYLGLUCOSAMINE TRANSFERASE 1"/>
    <property type="match status" value="1"/>
</dbReference>
<evidence type="ECO:0000259" key="11">
    <source>
        <dbReference type="Pfam" id="PF03033"/>
    </source>
</evidence>
<comment type="catalytic activity">
    <reaction evidence="10">
        <text>di-trans,octa-cis-undecaprenyl diphospho-N-acetyl-alpha-D-muramoyl-L-alanyl-D-glutamyl-meso-2,6-diaminopimeloyl-D-alanyl-D-alanine + UDP-N-acetyl-alpha-D-glucosamine = di-trans,octa-cis-undecaprenyl diphospho-[N-acetyl-alpha-D-glucosaminyl-(1-&gt;4)]-N-acetyl-alpha-D-muramoyl-L-alanyl-D-glutamyl-meso-2,6-diaminopimeloyl-D-alanyl-D-alanine + UDP + H(+)</text>
        <dbReference type="Rhea" id="RHEA:31227"/>
        <dbReference type="ChEBI" id="CHEBI:15378"/>
        <dbReference type="ChEBI" id="CHEBI:57705"/>
        <dbReference type="ChEBI" id="CHEBI:58223"/>
        <dbReference type="ChEBI" id="CHEBI:61387"/>
        <dbReference type="ChEBI" id="CHEBI:61388"/>
        <dbReference type="EC" id="2.4.1.227"/>
    </reaction>
</comment>
<dbReference type="EMBL" id="PDJQ01000001">
    <property type="protein sequence ID" value="PFG74206.1"/>
    <property type="molecule type" value="Genomic_DNA"/>
</dbReference>
<evidence type="ECO:0000313" key="14">
    <source>
        <dbReference type="Proteomes" id="UP000223071"/>
    </source>
</evidence>
<dbReference type="InterPro" id="IPR004276">
    <property type="entry name" value="GlycoTrans_28_N"/>
</dbReference>
<comment type="function">
    <text evidence="10">Cell wall formation. Catalyzes the transfer of a GlcNAc subunit on undecaprenyl-pyrophosphoryl-MurNAc-pentapeptide (lipid intermediate I) to form undecaprenyl-pyrophosphoryl-MurNAc-(pentapeptide)GlcNAc (lipid intermediate II).</text>
</comment>
<keyword evidence="3 10" id="KW-0328">Glycosyltransferase</keyword>
<evidence type="ECO:0000256" key="10">
    <source>
        <dbReference type="HAMAP-Rule" id="MF_00033"/>
    </source>
</evidence>
<reference evidence="13 14" key="1">
    <citation type="submission" date="2017-09" db="EMBL/GenBank/DDBJ databases">
        <title>Sequencing the genomes of two abundant thermophiles in Great Basin hot springs: Thermocrinis jamiesonii and novel Chloroflexi Thermoflexus hugenholtzii.</title>
        <authorList>
            <person name="Hedlund B."/>
        </authorList>
    </citation>
    <scope>NUCLEOTIDE SEQUENCE [LARGE SCALE GENOMIC DNA]</scope>
    <source>
        <strain evidence="13 14">G233</strain>
    </source>
</reference>
<keyword evidence="1 10" id="KW-1003">Cell membrane</keyword>
<dbReference type="CDD" id="cd03785">
    <property type="entry name" value="GT28_MurG"/>
    <property type="match status" value="1"/>
</dbReference>
<keyword evidence="6 10" id="KW-0573">Peptidoglycan synthesis</keyword>
<keyword evidence="4 10" id="KW-0808">Transferase</keyword>
<dbReference type="GO" id="GO:0071555">
    <property type="term" value="P:cell wall organization"/>
    <property type="evidence" value="ECO:0007669"/>
    <property type="project" value="UniProtKB-KW"/>
</dbReference>
<evidence type="ECO:0000256" key="8">
    <source>
        <dbReference type="ARBA" id="ARBA00023306"/>
    </source>
</evidence>
<sequence>MTTIVLTGGGTGGHLYPAIAVAGALRAMEPPPRLVFLGPANRGERATVEASGLEFHEVPAAPIRGRTPVGLVRSFATLARGTLAALQRLRRLRPDVVFSTGGYGSFPVSLAAWLLRRPLVVFLPDVAPGLAVRAERRFATRLATTTPAALAHLPAGRTVVTGYPVRPEFFTLDRAAARTAVDVPLAEPLVVVAGASQGSRVLNDAVLAALEAVLYRAHLIHVTGQAGLEMAERARAALPPHLAERYRPAAFRADLPAVMLAADLGVVRAGASILGELPAAGLPSILVPGTFAGAHQRDNARWLADHGAAVILDESDLGALGTRIAELLDDPARLEAMRAAARALARPSAAADIARLVMEVAR</sequence>
<dbReference type="AlphaFoldDB" id="A0A2A9HGW0"/>
<comment type="similarity">
    <text evidence="10">Belongs to the glycosyltransferase 28 family. MurG subfamily.</text>
</comment>
<organism evidence="13 14">
    <name type="scientific">Tepidiforma thermophila (strain KCTC 52669 / CGMCC 1.13589 / G233)</name>
    <dbReference type="NCBI Taxonomy" id="2761530"/>
    <lineage>
        <taxon>Bacteria</taxon>
        <taxon>Bacillati</taxon>
        <taxon>Chloroflexota</taxon>
        <taxon>Tepidiformia</taxon>
        <taxon>Tepidiformales</taxon>
        <taxon>Tepidiformaceae</taxon>
        <taxon>Tepidiforma</taxon>
    </lineage>
</organism>
<accession>A0A2A9HGW0</accession>
<evidence type="ECO:0000256" key="4">
    <source>
        <dbReference type="ARBA" id="ARBA00022679"/>
    </source>
</evidence>
<feature type="domain" description="Glycosyltransferase family 28 N-terminal" evidence="11">
    <location>
        <begin position="4"/>
        <end position="143"/>
    </location>
</feature>
<evidence type="ECO:0000256" key="6">
    <source>
        <dbReference type="ARBA" id="ARBA00022984"/>
    </source>
</evidence>
<feature type="binding site" evidence="10">
    <location>
        <position position="296"/>
    </location>
    <ligand>
        <name>UDP-N-acetyl-alpha-D-glucosamine</name>
        <dbReference type="ChEBI" id="CHEBI:57705"/>
    </ligand>
</feature>
<feature type="binding site" evidence="10">
    <location>
        <begin position="11"/>
        <end position="13"/>
    </location>
    <ligand>
        <name>UDP-N-acetyl-alpha-D-glucosamine</name>
        <dbReference type="ChEBI" id="CHEBI:57705"/>
    </ligand>
</feature>
<keyword evidence="8 10" id="KW-0131">Cell cycle</keyword>
<dbReference type="EC" id="2.4.1.227" evidence="10"/>
<evidence type="ECO:0000256" key="9">
    <source>
        <dbReference type="ARBA" id="ARBA00023316"/>
    </source>
</evidence>
<dbReference type="GO" id="GO:0050511">
    <property type="term" value="F:undecaprenyldiphospho-muramoylpentapeptide beta-N-acetylglucosaminyltransferase activity"/>
    <property type="evidence" value="ECO:0007669"/>
    <property type="project" value="UniProtKB-UniRule"/>
</dbReference>
<evidence type="ECO:0000256" key="1">
    <source>
        <dbReference type="ARBA" id="ARBA00022475"/>
    </source>
</evidence>
<feature type="binding site" evidence="10">
    <location>
        <position position="196"/>
    </location>
    <ligand>
        <name>UDP-N-acetyl-alpha-D-glucosamine</name>
        <dbReference type="ChEBI" id="CHEBI:57705"/>
    </ligand>
</feature>
<keyword evidence="9 10" id="KW-0961">Cell wall biogenesis/degradation</keyword>
<name>A0A2A9HGW0_TEPT2</name>
<evidence type="ECO:0000256" key="3">
    <source>
        <dbReference type="ARBA" id="ARBA00022676"/>
    </source>
</evidence>
<dbReference type="InterPro" id="IPR006009">
    <property type="entry name" value="GlcNAc_MurG"/>
</dbReference>
<gene>
    <name evidence="10" type="primary">murG</name>
    <name evidence="13" type="ORF">A9A59_1419</name>
</gene>
<dbReference type="GO" id="GO:0009252">
    <property type="term" value="P:peptidoglycan biosynthetic process"/>
    <property type="evidence" value="ECO:0007669"/>
    <property type="project" value="UniProtKB-UniRule"/>
</dbReference>
<dbReference type="GO" id="GO:0051991">
    <property type="term" value="F:UDP-N-acetyl-D-glucosamine:N-acetylmuramoyl-L-alanyl-D-glutamyl-meso-2,6-diaminopimelyl-D-alanyl-D-alanine-diphosphoundecaprenol 4-beta-N-acetylglucosaminlytransferase activity"/>
    <property type="evidence" value="ECO:0007669"/>
    <property type="project" value="RHEA"/>
</dbReference>
<proteinExistence type="inferred from homology"/>
<keyword evidence="14" id="KW-1185">Reference proteome</keyword>
<dbReference type="GO" id="GO:0051301">
    <property type="term" value="P:cell division"/>
    <property type="evidence" value="ECO:0007669"/>
    <property type="project" value="UniProtKB-KW"/>
</dbReference>
<comment type="caution">
    <text evidence="10">Lacks conserved residue(s) required for the propagation of feature annotation.</text>
</comment>
<protein>
    <recommendedName>
        <fullName evidence="10">UDP-N-acetylglucosamine--N-acetylmuramyl-(pentapeptide) pyrophosphoryl-undecaprenol N-acetylglucosamine transferase</fullName>
        <ecNumber evidence="10">2.4.1.227</ecNumber>
    </recommendedName>
    <alternativeName>
        <fullName evidence="10">Undecaprenyl-PP-MurNAc-pentapeptide-UDPGlcNAc GlcNAc transferase</fullName>
    </alternativeName>
</protein>
<keyword evidence="7 10" id="KW-0472">Membrane</keyword>
<dbReference type="GO" id="GO:0008360">
    <property type="term" value="P:regulation of cell shape"/>
    <property type="evidence" value="ECO:0007669"/>
    <property type="project" value="UniProtKB-KW"/>
</dbReference>
<evidence type="ECO:0000256" key="2">
    <source>
        <dbReference type="ARBA" id="ARBA00022618"/>
    </source>
</evidence>
<dbReference type="GO" id="GO:0005886">
    <property type="term" value="C:plasma membrane"/>
    <property type="evidence" value="ECO:0007669"/>
    <property type="project" value="UniProtKB-SubCell"/>
</dbReference>
<dbReference type="Proteomes" id="UP000223071">
    <property type="component" value="Unassembled WGS sequence"/>
</dbReference>
<dbReference type="UniPathway" id="UPA00219"/>
<evidence type="ECO:0000259" key="12">
    <source>
        <dbReference type="Pfam" id="PF04101"/>
    </source>
</evidence>
<evidence type="ECO:0000256" key="5">
    <source>
        <dbReference type="ARBA" id="ARBA00022960"/>
    </source>
</evidence>
<comment type="subcellular location">
    <subcellularLocation>
        <location evidence="10">Cell membrane</location>
        <topology evidence="10">Peripheral membrane protein</topology>
        <orientation evidence="10">Cytoplasmic side</orientation>
    </subcellularLocation>
</comment>
<evidence type="ECO:0000256" key="7">
    <source>
        <dbReference type="ARBA" id="ARBA00023136"/>
    </source>
</evidence>
<comment type="caution">
    <text evidence="13">The sequence shown here is derived from an EMBL/GenBank/DDBJ whole genome shotgun (WGS) entry which is preliminary data.</text>
</comment>
<keyword evidence="5 10" id="KW-0133">Cell shape</keyword>
<feature type="domain" description="Glycosyl transferase family 28 C-terminal" evidence="12">
    <location>
        <begin position="190"/>
        <end position="350"/>
    </location>
</feature>
<dbReference type="SUPFAM" id="SSF53756">
    <property type="entry name" value="UDP-Glycosyltransferase/glycogen phosphorylase"/>
    <property type="match status" value="1"/>
</dbReference>
<feature type="binding site" evidence="10">
    <location>
        <position position="166"/>
    </location>
    <ligand>
        <name>UDP-N-acetyl-alpha-D-glucosamine</name>
        <dbReference type="ChEBI" id="CHEBI:57705"/>
    </ligand>
</feature>
<dbReference type="InterPro" id="IPR007235">
    <property type="entry name" value="Glyco_trans_28_C"/>
</dbReference>
<comment type="pathway">
    <text evidence="10">Cell wall biogenesis; peptidoglycan biosynthesis.</text>
</comment>
<evidence type="ECO:0000313" key="13">
    <source>
        <dbReference type="EMBL" id="PFG74206.1"/>
    </source>
</evidence>
<dbReference type="GO" id="GO:0005975">
    <property type="term" value="P:carbohydrate metabolic process"/>
    <property type="evidence" value="ECO:0007669"/>
    <property type="project" value="InterPro"/>
</dbReference>
<dbReference type="Gene3D" id="3.40.50.2000">
    <property type="entry name" value="Glycogen Phosphorylase B"/>
    <property type="match status" value="2"/>
</dbReference>
<dbReference type="RefSeq" id="WP_098503610.1">
    <property type="nucleotide sequence ID" value="NZ_PDJQ01000001.1"/>
</dbReference>
<keyword evidence="2 10" id="KW-0132">Cell division</keyword>
<dbReference type="PANTHER" id="PTHR21015:SF22">
    <property type="entry name" value="GLYCOSYLTRANSFERASE"/>
    <property type="match status" value="1"/>
</dbReference>
<dbReference type="Pfam" id="PF04101">
    <property type="entry name" value="Glyco_tran_28_C"/>
    <property type="match status" value="1"/>
</dbReference>